<reference evidence="1" key="1">
    <citation type="journal article" date="2020" name="New Phytol.">
        <title>Comparative genomics reveals dynamic genome evolution in host specialist ectomycorrhizal fungi.</title>
        <authorList>
            <person name="Lofgren L.A."/>
            <person name="Nguyen N.H."/>
            <person name="Vilgalys R."/>
            <person name="Ruytinx J."/>
            <person name="Liao H.L."/>
            <person name="Branco S."/>
            <person name="Kuo A."/>
            <person name="LaButti K."/>
            <person name="Lipzen A."/>
            <person name="Andreopoulos W."/>
            <person name="Pangilinan J."/>
            <person name="Riley R."/>
            <person name="Hundley H."/>
            <person name="Na H."/>
            <person name="Barry K."/>
            <person name="Grigoriev I.V."/>
            <person name="Stajich J.E."/>
            <person name="Kennedy P.G."/>
        </authorList>
    </citation>
    <scope>NUCLEOTIDE SEQUENCE</scope>
    <source>
        <strain evidence="1">MN1</strain>
    </source>
</reference>
<accession>A0A9P7E1V6</accession>
<gene>
    <name evidence="1" type="ORF">BJ212DRAFT_1381251</name>
</gene>
<organism evidence="1 2">
    <name type="scientific">Suillus subaureus</name>
    <dbReference type="NCBI Taxonomy" id="48587"/>
    <lineage>
        <taxon>Eukaryota</taxon>
        <taxon>Fungi</taxon>
        <taxon>Dikarya</taxon>
        <taxon>Basidiomycota</taxon>
        <taxon>Agaricomycotina</taxon>
        <taxon>Agaricomycetes</taxon>
        <taxon>Agaricomycetidae</taxon>
        <taxon>Boletales</taxon>
        <taxon>Suillineae</taxon>
        <taxon>Suillaceae</taxon>
        <taxon>Suillus</taxon>
    </lineage>
</organism>
<dbReference type="EMBL" id="JABBWG010000036">
    <property type="protein sequence ID" value="KAG1808860.1"/>
    <property type="molecule type" value="Genomic_DNA"/>
</dbReference>
<dbReference type="OrthoDB" id="2691003at2759"/>
<keyword evidence="2" id="KW-1185">Reference proteome</keyword>
<dbReference type="GeneID" id="64630668"/>
<name>A0A9P7E1V6_9AGAM</name>
<evidence type="ECO:0000313" key="1">
    <source>
        <dbReference type="EMBL" id="KAG1808860.1"/>
    </source>
</evidence>
<dbReference type="RefSeq" id="XP_041188852.1">
    <property type="nucleotide sequence ID" value="XM_041336651.1"/>
</dbReference>
<protein>
    <submittedName>
        <fullName evidence="1">Uncharacterized protein</fullName>
    </submittedName>
</protein>
<comment type="caution">
    <text evidence="1">The sequence shown here is derived from an EMBL/GenBank/DDBJ whole genome shotgun (WGS) entry which is preliminary data.</text>
</comment>
<proteinExistence type="predicted"/>
<dbReference type="AlphaFoldDB" id="A0A9P7E1V6"/>
<evidence type="ECO:0000313" key="2">
    <source>
        <dbReference type="Proteomes" id="UP000807769"/>
    </source>
</evidence>
<sequence length="89" mass="9903">MQSRREGGGCGSMISILDLWYPFVARICVIGAKIPGFPVFHHILSSRPDVTPIAVTADAGPRGKKTRWVWRKLPCKTKTASFWNRCSSV</sequence>
<dbReference type="Proteomes" id="UP000807769">
    <property type="component" value="Unassembled WGS sequence"/>
</dbReference>